<proteinExistence type="predicted"/>
<dbReference type="PROSITE" id="PS51688">
    <property type="entry name" value="ICA"/>
    <property type="match status" value="1"/>
</dbReference>
<protein>
    <submittedName>
        <fullName evidence="2">Tail protein</fullName>
    </submittedName>
</protein>
<evidence type="ECO:0000259" key="1">
    <source>
        <dbReference type="PROSITE" id="PS51688"/>
    </source>
</evidence>
<accession>A0A8S5R797</accession>
<dbReference type="Pfam" id="PF13884">
    <property type="entry name" value="Peptidase_S74"/>
    <property type="match status" value="1"/>
</dbReference>
<dbReference type="EMBL" id="BK015827">
    <property type="protein sequence ID" value="DAE27027.1"/>
    <property type="molecule type" value="Genomic_DNA"/>
</dbReference>
<feature type="domain" description="Peptidase S74" evidence="1">
    <location>
        <begin position="456"/>
        <end position="554"/>
    </location>
</feature>
<organism evidence="2">
    <name type="scientific">virus sp. ctah610</name>
    <dbReference type="NCBI Taxonomy" id="2826807"/>
    <lineage>
        <taxon>Viruses</taxon>
    </lineage>
</organism>
<dbReference type="Gene3D" id="1.20.5.340">
    <property type="match status" value="1"/>
</dbReference>
<reference evidence="2" key="1">
    <citation type="journal article" date="2021" name="Proc. Natl. Acad. Sci. U.S.A.">
        <title>A Catalog of Tens of Thousands of Viruses from Human Metagenomes Reveals Hidden Associations with Chronic Diseases.</title>
        <authorList>
            <person name="Tisza M.J."/>
            <person name="Buck C.B."/>
        </authorList>
    </citation>
    <scope>NUCLEOTIDE SEQUENCE</scope>
    <source>
        <strain evidence="2">Ctah610</strain>
    </source>
</reference>
<sequence>MSVGEDALKMLVLLFSSLSEESILKGIRKGCLLTWIFYKKGGENSVRFEREINIYGDEAVLKRFKTNETSISVVQGKLSALISESELVELENSNATMYSKLASAVMKIDSLELNFSDLTTKYNTVSGQYTSLDSKVATYKASVDGLSANISTVQQNLSKNYSTTAQMNSAINAKANSITASVSSTYATKSSLNSVTGRISSLETWKNEASLKITDSAIVATVTSSSAWEGKADKGKLIAQINLSSESATIKASKIKLEGLVTANSNFKILTDGSIVAKNGTFTGSITGSKITGSDINFENSEGTIKINADGFHVKNNSGAGLGVYLTPLDPFNGPYLIIVDEKTDGTFCVQAPVKDPIPTFGSQFLWATNTSIDFSFSMDTYGISFYRGDNSFILSLDPISKYEPLVFEIDGIRYCGVTSERSKYARCLNFVNNSGVSYGEIVTITKTYTFDVSESDARLKKNIDICTTSALDKIDRIAFYQFDYKDGGHQDIGVITQQLKTVDEKFIRSVGQKDIRGNVLDTMEQPIISQLVFLLLKAVQELSDKYRKIESEVSNTRNIMLLSELASDSNSPDYMLEELRELSKNDIIFPKKG</sequence>
<dbReference type="InterPro" id="IPR030392">
    <property type="entry name" value="S74_ICA"/>
</dbReference>
<name>A0A8S5R797_9VIRU</name>
<evidence type="ECO:0000313" key="2">
    <source>
        <dbReference type="EMBL" id="DAE27027.1"/>
    </source>
</evidence>